<dbReference type="OMA" id="ANRMTGW"/>
<feature type="compositionally biased region" description="Basic and acidic residues" evidence="1">
    <location>
        <begin position="61"/>
        <end position="70"/>
    </location>
</feature>
<evidence type="ECO:0000259" key="3">
    <source>
        <dbReference type="Pfam" id="PF01464"/>
    </source>
</evidence>
<reference evidence="4 5" key="1">
    <citation type="journal article" date="2012" name="PLoS Pathog.">
        <title>Diverse lifestyles and strategies of plant pathogenesis encoded in the genomes of eighteen Dothideomycetes fungi.</title>
        <authorList>
            <person name="Ohm R.A."/>
            <person name="Feau N."/>
            <person name="Henrissat B."/>
            <person name="Schoch C.L."/>
            <person name="Horwitz B.A."/>
            <person name="Barry K.W."/>
            <person name="Condon B.J."/>
            <person name="Copeland A.C."/>
            <person name="Dhillon B."/>
            <person name="Glaser F."/>
            <person name="Hesse C.N."/>
            <person name="Kosti I."/>
            <person name="LaButti K."/>
            <person name="Lindquist E.A."/>
            <person name="Lucas S."/>
            <person name="Salamov A.A."/>
            <person name="Bradshaw R.E."/>
            <person name="Ciuffetti L."/>
            <person name="Hamelin R.C."/>
            <person name="Kema G.H.J."/>
            <person name="Lawrence C."/>
            <person name="Scott J.A."/>
            <person name="Spatafora J.W."/>
            <person name="Turgeon B.G."/>
            <person name="de Wit P.J.G.M."/>
            <person name="Zhong S."/>
            <person name="Goodwin S.B."/>
            <person name="Grigoriev I.V."/>
        </authorList>
    </citation>
    <scope>NUCLEOTIDE SEQUENCE [LARGE SCALE GENOMIC DNA]</scope>
    <source>
        <strain evidence="4 5">SO2202</strain>
    </source>
</reference>
<protein>
    <recommendedName>
        <fullName evidence="3">Transglycosylase SLT domain-containing protein</fullName>
    </recommendedName>
</protein>
<dbReference type="InterPro" id="IPR008258">
    <property type="entry name" value="Transglycosylase_SLT_dom_1"/>
</dbReference>
<feature type="region of interest" description="Disordered" evidence="1">
    <location>
        <begin position="43"/>
        <end position="70"/>
    </location>
</feature>
<feature type="compositionally biased region" description="Low complexity" evidence="1">
    <location>
        <begin position="281"/>
        <end position="326"/>
    </location>
</feature>
<dbReference type="HOGENOM" id="CLU_058267_2_1_1"/>
<dbReference type="Proteomes" id="UP000016931">
    <property type="component" value="Unassembled WGS sequence"/>
</dbReference>
<keyword evidence="2" id="KW-0812">Transmembrane</keyword>
<dbReference type="AlphaFoldDB" id="M3CK14"/>
<dbReference type="OrthoDB" id="1193027at2759"/>
<keyword evidence="2" id="KW-1133">Transmembrane helix</keyword>
<keyword evidence="5" id="KW-1185">Reference proteome</keyword>
<name>M3CK14_SPHMS</name>
<feature type="transmembrane region" description="Helical" evidence="2">
    <location>
        <begin position="12"/>
        <end position="33"/>
    </location>
</feature>
<dbReference type="GeneID" id="27897777"/>
<dbReference type="eggNOG" id="ENOG502S6CI">
    <property type="taxonomic scope" value="Eukaryota"/>
</dbReference>
<dbReference type="RefSeq" id="XP_016762264.1">
    <property type="nucleotide sequence ID" value="XM_016900640.1"/>
</dbReference>
<gene>
    <name evidence="4" type="ORF">SEPMUDRAFT_106508</name>
</gene>
<feature type="domain" description="Transglycosylase SLT" evidence="3">
    <location>
        <begin position="131"/>
        <end position="229"/>
    </location>
</feature>
<evidence type="ECO:0000313" key="5">
    <source>
        <dbReference type="Proteomes" id="UP000016931"/>
    </source>
</evidence>
<accession>M3CK14</accession>
<proteinExistence type="predicted"/>
<keyword evidence="2" id="KW-0472">Membrane</keyword>
<dbReference type="Gene3D" id="1.10.530.10">
    <property type="match status" value="1"/>
</dbReference>
<evidence type="ECO:0000256" key="2">
    <source>
        <dbReference type="SAM" id="Phobius"/>
    </source>
</evidence>
<dbReference type="EMBL" id="KB456262">
    <property type="protein sequence ID" value="EMF14143.1"/>
    <property type="molecule type" value="Genomic_DNA"/>
</dbReference>
<evidence type="ECO:0000256" key="1">
    <source>
        <dbReference type="SAM" id="MobiDB-lite"/>
    </source>
</evidence>
<organism evidence="4 5">
    <name type="scientific">Sphaerulina musiva (strain SO2202)</name>
    <name type="common">Poplar stem canker fungus</name>
    <name type="synonym">Septoria musiva</name>
    <dbReference type="NCBI Taxonomy" id="692275"/>
    <lineage>
        <taxon>Eukaryota</taxon>
        <taxon>Fungi</taxon>
        <taxon>Dikarya</taxon>
        <taxon>Ascomycota</taxon>
        <taxon>Pezizomycotina</taxon>
        <taxon>Dothideomycetes</taxon>
        <taxon>Dothideomycetidae</taxon>
        <taxon>Mycosphaerellales</taxon>
        <taxon>Mycosphaerellaceae</taxon>
        <taxon>Sphaerulina</taxon>
    </lineage>
</organism>
<sequence>MGTGRGTCFKRITASVLAAAIIAIIVAVCVVYIPRDHSINDGPKVTNKEAFKNGGARKHPSKNDGKDHADDQYTYYPGNVSNYPKKDEWVSFNHMWKSNLLKMQTACTKLGFGENNSDEENDYIKDGIQHVGKASLVDQRFILAIIMQESTGCLRVNSTDSVHGVHNPGIMQSHNGASFDEKDAKGSIRQMIKDGTQGTKAGDGLVQLLNKFPDAYSAARGYNSGALAKSGDLSDAIGATPCYASDIANRLMGWVNAASDCKKKVASVPQSDPKDVQNLNSGTDSQQQQPSTTTEQNQPSQAASSSTASSTDGSSSSTFSDGSTDGVFSGGHWDDNGNYVKNEKRRRRMKLLKNQSCLTSSVTSYDAAVAA</sequence>
<feature type="region of interest" description="Disordered" evidence="1">
    <location>
        <begin position="266"/>
        <end position="344"/>
    </location>
</feature>
<dbReference type="Pfam" id="PF01464">
    <property type="entry name" value="SLT"/>
    <property type="match status" value="1"/>
</dbReference>
<evidence type="ECO:0000313" key="4">
    <source>
        <dbReference type="EMBL" id="EMF14143.1"/>
    </source>
</evidence>